<feature type="domain" description="Insertion element IS150 protein InsJ-like helix-turn-helix" evidence="3">
    <location>
        <begin position="24"/>
        <end position="75"/>
    </location>
</feature>
<dbReference type="InterPro" id="IPR055247">
    <property type="entry name" value="InsJ-like_HTH"/>
</dbReference>
<dbReference type="Gene3D" id="1.10.10.10">
    <property type="entry name" value="Winged helix-like DNA-binding domain superfamily/Winged helix DNA-binding domain"/>
    <property type="match status" value="1"/>
</dbReference>
<dbReference type="Pfam" id="PF13518">
    <property type="entry name" value="HTH_28"/>
    <property type="match status" value="1"/>
</dbReference>
<gene>
    <name evidence="4" type="ORF">Pcinc_006179</name>
</gene>
<reference evidence="4" key="1">
    <citation type="submission" date="2023-10" db="EMBL/GenBank/DDBJ databases">
        <title>Genome assemblies of two species of porcelain crab, Petrolisthes cinctipes and Petrolisthes manimaculis (Anomura: Porcellanidae).</title>
        <authorList>
            <person name="Angst P."/>
        </authorList>
    </citation>
    <scope>NUCLEOTIDE SEQUENCE</scope>
    <source>
        <strain evidence="4">PB745_01</strain>
        <tissue evidence="4">Gill</tissue>
    </source>
</reference>
<dbReference type="Pfam" id="PF01498">
    <property type="entry name" value="HTH_Tnp_Tc3_2"/>
    <property type="match status" value="1"/>
</dbReference>
<organism evidence="4 5">
    <name type="scientific">Petrolisthes cinctipes</name>
    <name type="common">Flat porcelain crab</name>
    <dbReference type="NCBI Taxonomy" id="88211"/>
    <lineage>
        <taxon>Eukaryota</taxon>
        <taxon>Metazoa</taxon>
        <taxon>Ecdysozoa</taxon>
        <taxon>Arthropoda</taxon>
        <taxon>Crustacea</taxon>
        <taxon>Multicrustacea</taxon>
        <taxon>Malacostraca</taxon>
        <taxon>Eumalacostraca</taxon>
        <taxon>Eucarida</taxon>
        <taxon>Decapoda</taxon>
        <taxon>Pleocyemata</taxon>
        <taxon>Anomura</taxon>
        <taxon>Galatheoidea</taxon>
        <taxon>Porcellanidae</taxon>
        <taxon>Petrolisthes</taxon>
    </lineage>
</organism>
<evidence type="ECO:0000259" key="3">
    <source>
        <dbReference type="Pfam" id="PF13518"/>
    </source>
</evidence>
<dbReference type="InterPro" id="IPR002492">
    <property type="entry name" value="Transposase_Tc1-like"/>
</dbReference>
<accession>A0AAE1KZE0</accession>
<proteinExistence type="predicted"/>
<protein>
    <recommendedName>
        <fullName evidence="6">Transposase Tc1-like domain-containing protein</fullName>
    </recommendedName>
</protein>
<dbReference type="InterPro" id="IPR036388">
    <property type="entry name" value="WH-like_DNA-bd_sf"/>
</dbReference>
<sequence>MQRRAREGVIVPRTHANRPEIILHRGEIIGRYKGGQSLKEISREMGIHNKSVRLCVRRYEAEGHVETRPRPGGPRSTTPYDDKRIIAASAQSPKKTAITLTRELGLECHVTPTRRRLHEAGIHCYIPAVKENLTPIHKAARLRFAEQYADMGQEFWSPSTPPVQ</sequence>
<evidence type="ECO:0000259" key="2">
    <source>
        <dbReference type="Pfam" id="PF01498"/>
    </source>
</evidence>
<dbReference type="GO" id="GO:0006313">
    <property type="term" value="P:DNA transposition"/>
    <property type="evidence" value="ECO:0007669"/>
    <property type="project" value="InterPro"/>
</dbReference>
<evidence type="ECO:0000313" key="5">
    <source>
        <dbReference type="Proteomes" id="UP001286313"/>
    </source>
</evidence>
<evidence type="ECO:0000256" key="1">
    <source>
        <dbReference type="ARBA" id="ARBA00004123"/>
    </source>
</evidence>
<evidence type="ECO:0000313" key="4">
    <source>
        <dbReference type="EMBL" id="KAK3889853.1"/>
    </source>
</evidence>
<comment type="caution">
    <text evidence="4">The sequence shown here is derived from an EMBL/GenBank/DDBJ whole genome shotgun (WGS) entry which is preliminary data.</text>
</comment>
<feature type="domain" description="Transposase Tc1-like" evidence="2">
    <location>
        <begin position="82"/>
        <end position="150"/>
    </location>
</feature>
<dbReference type="EMBL" id="JAWQEG010000460">
    <property type="protein sequence ID" value="KAK3889853.1"/>
    <property type="molecule type" value="Genomic_DNA"/>
</dbReference>
<dbReference type="GO" id="GO:0003677">
    <property type="term" value="F:DNA binding"/>
    <property type="evidence" value="ECO:0007669"/>
    <property type="project" value="InterPro"/>
</dbReference>
<dbReference type="AlphaFoldDB" id="A0AAE1KZE0"/>
<dbReference type="GO" id="GO:0005634">
    <property type="term" value="C:nucleus"/>
    <property type="evidence" value="ECO:0007669"/>
    <property type="project" value="UniProtKB-SubCell"/>
</dbReference>
<name>A0AAE1KZE0_PETCI</name>
<dbReference type="Proteomes" id="UP001286313">
    <property type="component" value="Unassembled WGS sequence"/>
</dbReference>
<dbReference type="InterPro" id="IPR009057">
    <property type="entry name" value="Homeodomain-like_sf"/>
</dbReference>
<keyword evidence="5" id="KW-1185">Reference proteome</keyword>
<dbReference type="SUPFAM" id="SSF46689">
    <property type="entry name" value="Homeodomain-like"/>
    <property type="match status" value="1"/>
</dbReference>
<dbReference type="GO" id="GO:0015074">
    <property type="term" value="P:DNA integration"/>
    <property type="evidence" value="ECO:0007669"/>
    <property type="project" value="InterPro"/>
</dbReference>
<evidence type="ECO:0008006" key="6">
    <source>
        <dbReference type="Google" id="ProtNLM"/>
    </source>
</evidence>
<comment type="subcellular location">
    <subcellularLocation>
        <location evidence="1">Nucleus</location>
    </subcellularLocation>
</comment>